<dbReference type="EMBL" id="LT598488">
    <property type="protein sequence ID" value="SCW02037.1"/>
    <property type="molecule type" value="Genomic_DNA"/>
</dbReference>
<dbReference type="CDD" id="cd00052">
    <property type="entry name" value="EH"/>
    <property type="match status" value="1"/>
</dbReference>
<dbReference type="InterPro" id="IPR000261">
    <property type="entry name" value="EH_dom"/>
</dbReference>
<feature type="region of interest" description="Disordered" evidence="19">
    <location>
        <begin position="102"/>
        <end position="145"/>
    </location>
</feature>
<evidence type="ECO:0000259" key="20">
    <source>
        <dbReference type="PROSITE" id="PS50031"/>
    </source>
</evidence>
<dbReference type="Pfam" id="PF12763">
    <property type="entry name" value="EH"/>
    <property type="match status" value="1"/>
</dbReference>
<evidence type="ECO:0000256" key="18">
    <source>
        <dbReference type="ARBA" id="ARBA00029684"/>
    </source>
</evidence>
<dbReference type="FunFam" id="1.10.238.10:FF:000323">
    <property type="entry name" value="Actin cytoskeleton-regulatory complex protein end3"/>
    <property type="match status" value="1"/>
</dbReference>
<dbReference type="InterPro" id="IPR011992">
    <property type="entry name" value="EF-hand-dom_pair"/>
</dbReference>
<keyword evidence="8" id="KW-0963">Cytoplasm</keyword>
<dbReference type="OrthoDB" id="1716625at2759"/>
<name>A0A1G4MDV8_LACFM</name>
<evidence type="ECO:0000256" key="10">
    <source>
        <dbReference type="ARBA" id="ARBA00022723"/>
    </source>
</evidence>
<dbReference type="SMART" id="SM00027">
    <property type="entry name" value="EH"/>
    <property type="match status" value="2"/>
</dbReference>
<dbReference type="Pfam" id="PF12761">
    <property type="entry name" value="End3"/>
    <property type="match status" value="1"/>
</dbReference>
<evidence type="ECO:0000259" key="21">
    <source>
        <dbReference type="PROSITE" id="PS50222"/>
    </source>
</evidence>
<keyword evidence="10" id="KW-0479">Metal-binding</keyword>
<dbReference type="GO" id="GO:0003779">
    <property type="term" value="F:actin binding"/>
    <property type="evidence" value="ECO:0007669"/>
    <property type="project" value="UniProtKB-KW"/>
</dbReference>
<feature type="domain" description="EF-hand" evidence="21">
    <location>
        <begin position="40"/>
        <end position="75"/>
    </location>
</feature>
<evidence type="ECO:0000256" key="16">
    <source>
        <dbReference type="ARBA" id="ARBA00023203"/>
    </source>
</evidence>
<keyword evidence="15" id="KW-0472">Membrane</keyword>
<keyword evidence="7" id="KW-1003">Cell membrane</keyword>
<feature type="region of interest" description="Disordered" evidence="19">
    <location>
        <begin position="252"/>
        <end position="286"/>
    </location>
</feature>
<evidence type="ECO:0000313" key="23">
    <source>
        <dbReference type="Proteomes" id="UP000190831"/>
    </source>
</evidence>
<dbReference type="InterPro" id="IPR018247">
    <property type="entry name" value="EF_Hand_1_Ca_BS"/>
</dbReference>
<reference evidence="23" key="1">
    <citation type="submission" date="2016-03" db="EMBL/GenBank/DDBJ databases">
        <authorList>
            <person name="Devillers H."/>
        </authorList>
    </citation>
    <scope>NUCLEOTIDE SEQUENCE [LARGE SCALE GENOMIC DNA]</scope>
</reference>
<feature type="domain" description="EH" evidence="20">
    <location>
        <begin position="153"/>
        <end position="235"/>
    </location>
</feature>
<evidence type="ECO:0000256" key="4">
    <source>
        <dbReference type="ARBA" id="ARBA00009909"/>
    </source>
</evidence>
<dbReference type="GO" id="GO:0016197">
    <property type="term" value="P:endosomal transport"/>
    <property type="evidence" value="ECO:0007669"/>
    <property type="project" value="TreeGrafter"/>
</dbReference>
<evidence type="ECO:0000256" key="5">
    <source>
        <dbReference type="ARBA" id="ARBA00013889"/>
    </source>
</evidence>
<evidence type="ECO:0000256" key="17">
    <source>
        <dbReference type="ARBA" id="ARBA00023212"/>
    </source>
</evidence>
<feature type="domain" description="EH" evidence="20">
    <location>
        <begin position="8"/>
        <end position="98"/>
    </location>
</feature>
<dbReference type="OMA" id="DWLIPES"/>
<keyword evidence="16" id="KW-0009">Actin-binding</keyword>
<keyword evidence="9" id="KW-0254">Endocytosis</keyword>
<organism evidence="22 23">
    <name type="scientific">Lachancea fermentati</name>
    <name type="common">Zygosaccharomyces fermentati</name>
    <dbReference type="NCBI Taxonomy" id="4955"/>
    <lineage>
        <taxon>Eukaryota</taxon>
        <taxon>Fungi</taxon>
        <taxon>Dikarya</taxon>
        <taxon>Ascomycota</taxon>
        <taxon>Saccharomycotina</taxon>
        <taxon>Saccharomycetes</taxon>
        <taxon>Saccharomycetales</taxon>
        <taxon>Saccharomycetaceae</taxon>
        <taxon>Lachancea</taxon>
    </lineage>
</organism>
<dbReference type="GO" id="GO:0010008">
    <property type="term" value="C:endosome membrane"/>
    <property type="evidence" value="ECO:0007669"/>
    <property type="project" value="UniProtKB-SubCell"/>
</dbReference>
<evidence type="ECO:0000256" key="6">
    <source>
        <dbReference type="ARBA" id="ARBA00017312"/>
    </source>
</evidence>
<accession>A0A1G4MDV8</accession>
<feature type="compositionally biased region" description="Polar residues" evidence="19">
    <location>
        <begin position="116"/>
        <end position="135"/>
    </location>
</feature>
<keyword evidence="13" id="KW-0106">Calcium</keyword>
<dbReference type="Gene3D" id="1.10.238.10">
    <property type="entry name" value="EF-hand"/>
    <property type="match status" value="2"/>
</dbReference>
<dbReference type="Proteomes" id="UP000190831">
    <property type="component" value="Chromosome E"/>
</dbReference>
<keyword evidence="14" id="KW-0175">Coiled coil</keyword>
<keyword evidence="23" id="KW-1185">Reference proteome</keyword>
<dbReference type="PROSITE" id="PS00018">
    <property type="entry name" value="EF_HAND_1"/>
    <property type="match status" value="1"/>
</dbReference>
<evidence type="ECO:0000256" key="2">
    <source>
        <dbReference type="ARBA" id="ARBA00004134"/>
    </source>
</evidence>
<keyword evidence="11" id="KW-0677">Repeat</keyword>
<evidence type="ECO:0000256" key="13">
    <source>
        <dbReference type="ARBA" id="ARBA00022837"/>
    </source>
</evidence>
<dbReference type="InterPro" id="IPR025604">
    <property type="entry name" value="End3"/>
</dbReference>
<sequence length="396" mass="44815">MPKLEQFEIKKYWQIFSGLKPQDNKLNHDQVLPILYNSKLDSSVLNKIWFLADIDDDDNLDFEEFVICMRMIFDMVNKNIDSVPDELPDWLIPGSKAKLVKERRKRKQAENAQLGIETTSAPSEQRSSDSQSEMRTQPRHEAPEVDFYISPSNKELYDSIYNSCNTFTDGTVSFPALAAVVRSKFPSVASSDMDKVWSLVNPKNAASINRDPAVYLIHVLKQVSELGCALPTQLPHGIKEICNQERVTYDLKSEQGDVKRSTRQYTTSSSDNRSSGVQRKRDDSDLGVTEGTDWEVVRLKRQLADLDAELSRVNATGNEANSSQSGNLRQQFENLLKYKEKQLSSSSTGNSYTSVNVRGVSEDLENIEQQVGVLEQYLSNKRQELQSLAAEIQSLK</sequence>
<evidence type="ECO:0000256" key="1">
    <source>
        <dbReference type="ARBA" id="ARBA00004125"/>
    </source>
</evidence>
<feature type="compositionally biased region" description="Polar residues" evidence="19">
    <location>
        <begin position="263"/>
        <end position="277"/>
    </location>
</feature>
<dbReference type="SUPFAM" id="SSF47473">
    <property type="entry name" value="EF-hand"/>
    <property type="match status" value="2"/>
</dbReference>
<evidence type="ECO:0000256" key="9">
    <source>
        <dbReference type="ARBA" id="ARBA00022583"/>
    </source>
</evidence>
<dbReference type="GO" id="GO:0007015">
    <property type="term" value="P:actin filament organization"/>
    <property type="evidence" value="ECO:0007669"/>
    <property type="project" value="InterPro"/>
</dbReference>
<keyword evidence="17" id="KW-0206">Cytoskeleton</keyword>
<dbReference type="GO" id="GO:0005509">
    <property type="term" value="F:calcium ion binding"/>
    <property type="evidence" value="ECO:0007669"/>
    <property type="project" value="InterPro"/>
</dbReference>
<evidence type="ECO:0000256" key="19">
    <source>
        <dbReference type="SAM" id="MobiDB-lite"/>
    </source>
</evidence>
<protein>
    <recommendedName>
        <fullName evidence="6">Actin cytoskeleton-regulatory complex protein END3</fullName>
    </recommendedName>
    <alternativeName>
        <fullName evidence="5">Actin cytoskeleton-regulatory complex protein end3</fullName>
    </alternativeName>
    <alternativeName>
        <fullName evidence="18">Endocytosis protein 3</fullName>
    </alternativeName>
</protein>
<dbReference type="GO" id="GO:0030479">
    <property type="term" value="C:actin cortical patch"/>
    <property type="evidence" value="ECO:0007669"/>
    <property type="project" value="UniProtKB-SubCell"/>
</dbReference>
<dbReference type="STRING" id="4955.A0A1G4MDV8"/>
<evidence type="ECO:0000256" key="11">
    <source>
        <dbReference type="ARBA" id="ARBA00022737"/>
    </source>
</evidence>
<keyword evidence="12" id="KW-0967">Endosome</keyword>
<evidence type="ECO:0000256" key="7">
    <source>
        <dbReference type="ARBA" id="ARBA00022475"/>
    </source>
</evidence>
<comment type="similarity">
    <text evidence="4">Belongs to the END3 family.</text>
</comment>
<dbReference type="PROSITE" id="PS50222">
    <property type="entry name" value="EF_HAND_2"/>
    <property type="match status" value="1"/>
</dbReference>
<evidence type="ECO:0000313" key="22">
    <source>
        <dbReference type="EMBL" id="SCW02037.1"/>
    </source>
</evidence>
<dbReference type="GO" id="GO:0005886">
    <property type="term" value="C:plasma membrane"/>
    <property type="evidence" value="ECO:0007669"/>
    <property type="project" value="UniProtKB-SubCell"/>
</dbReference>
<evidence type="ECO:0000256" key="14">
    <source>
        <dbReference type="ARBA" id="ARBA00023054"/>
    </source>
</evidence>
<dbReference type="PANTHER" id="PTHR11216">
    <property type="entry name" value="EH DOMAIN"/>
    <property type="match status" value="1"/>
</dbReference>
<proteinExistence type="inferred from homology"/>
<dbReference type="GO" id="GO:0006897">
    <property type="term" value="P:endocytosis"/>
    <property type="evidence" value="ECO:0007669"/>
    <property type="project" value="UniProtKB-KW"/>
</dbReference>
<dbReference type="InterPro" id="IPR002048">
    <property type="entry name" value="EF_hand_dom"/>
</dbReference>
<dbReference type="PROSITE" id="PS50031">
    <property type="entry name" value="EH"/>
    <property type="match status" value="2"/>
</dbReference>
<comment type="subcellular location">
    <subcellularLocation>
        <location evidence="3">Cell membrane</location>
        <topology evidence="3">Peripheral membrane protein</topology>
        <orientation evidence="3">Cytoplasmic side</orientation>
    </subcellularLocation>
    <subcellularLocation>
        <location evidence="2">Cytoplasm</location>
        <location evidence="2">Cytoskeleton</location>
        <location evidence="2">Actin patch</location>
    </subcellularLocation>
    <subcellularLocation>
        <location evidence="1">Endosome membrane</location>
        <topology evidence="1">Peripheral membrane protein</topology>
        <orientation evidence="1">Cytoplasmic side</orientation>
    </subcellularLocation>
</comment>
<evidence type="ECO:0000256" key="8">
    <source>
        <dbReference type="ARBA" id="ARBA00022490"/>
    </source>
</evidence>
<evidence type="ECO:0000256" key="3">
    <source>
        <dbReference type="ARBA" id="ARBA00004413"/>
    </source>
</evidence>
<dbReference type="AlphaFoldDB" id="A0A1G4MDV8"/>
<evidence type="ECO:0000256" key="15">
    <source>
        <dbReference type="ARBA" id="ARBA00023136"/>
    </source>
</evidence>
<gene>
    <name evidence="22" type="ORF">LAFE_0E12772G</name>
</gene>
<evidence type="ECO:0000256" key="12">
    <source>
        <dbReference type="ARBA" id="ARBA00022753"/>
    </source>
</evidence>